<reference evidence="3" key="1">
    <citation type="journal article" date="2014" name="Science">
        <title>The coffee genome provides insight into the convergent evolution of caffeine biosynthesis.</title>
        <authorList>
            <person name="Denoeud F."/>
            <person name="Carretero-Paulet L."/>
            <person name="Dereeper A."/>
            <person name="Droc G."/>
            <person name="Guyot R."/>
            <person name="Pietrella M."/>
            <person name="Zheng C."/>
            <person name="Alberti A."/>
            <person name="Anthony F."/>
            <person name="Aprea G."/>
            <person name="Aury J.M."/>
            <person name="Bento P."/>
            <person name="Bernard M."/>
            <person name="Bocs S."/>
            <person name="Campa C."/>
            <person name="Cenci A."/>
            <person name="Combes M.C."/>
            <person name="Crouzillat D."/>
            <person name="Da Silva C."/>
            <person name="Daddiego L."/>
            <person name="De Bellis F."/>
            <person name="Dussert S."/>
            <person name="Garsmeur O."/>
            <person name="Gayraud T."/>
            <person name="Guignon V."/>
            <person name="Jahn K."/>
            <person name="Jamilloux V."/>
            <person name="Joet T."/>
            <person name="Labadie K."/>
            <person name="Lan T."/>
            <person name="Leclercq J."/>
            <person name="Lepelley M."/>
            <person name="Leroy T."/>
            <person name="Li L.T."/>
            <person name="Librado P."/>
            <person name="Lopez L."/>
            <person name="Munoz A."/>
            <person name="Noel B."/>
            <person name="Pallavicini A."/>
            <person name="Perrotta G."/>
            <person name="Poncet V."/>
            <person name="Pot D."/>
            <person name="Priyono X."/>
            <person name="Rigoreau M."/>
            <person name="Rouard M."/>
            <person name="Rozas J."/>
            <person name="Tranchant-Dubreuil C."/>
            <person name="VanBuren R."/>
            <person name="Zhang Q."/>
            <person name="Andrade A.C."/>
            <person name="Argout X."/>
            <person name="Bertrand B."/>
            <person name="de Kochko A."/>
            <person name="Graziosi G."/>
            <person name="Henry R.J."/>
            <person name="Jayarama X."/>
            <person name="Ming R."/>
            <person name="Nagai C."/>
            <person name="Rounsley S."/>
            <person name="Sankoff D."/>
            <person name="Giuliano G."/>
            <person name="Albert V.A."/>
            <person name="Wincker P."/>
            <person name="Lashermes P."/>
        </authorList>
    </citation>
    <scope>NUCLEOTIDE SEQUENCE [LARGE SCALE GENOMIC DNA]</scope>
    <source>
        <strain evidence="3">cv. DH200-94</strain>
    </source>
</reference>
<evidence type="ECO:0000313" key="2">
    <source>
        <dbReference type="EMBL" id="CDP03291.1"/>
    </source>
</evidence>
<dbReference type="InParanoid" id="A0A068U474"/>
<dbReference type="AlphaFoldDB" id="A0A068U474"/>
<evidence type="ECO:0000256" key="1">
    <source>
        <dbReference type="SAM" id="Phobius"/>
    </source>
</evidence>
<keyword evidence="1" id="KW-0812">Transmembrane</keyword>
<proteinExistence type="predicted"/>
<feature type="transmembrane region" description="Helical" evidence="1">
    <location>
        <begin position="53"/>
        <end position="70"/>
    </location>
</feature>
<keyword evidence="3" id="KW-1185">Reference proteome</keyword>
<dbReference type="EMBL" id="HG739093">
    <property type="protein sequence ID" value="CDP03291.1"/>
    <property type="molecule type" value="Genomic_DNA"/>
</dbReference>
<accession>A0A068U474</accession>
<protein>
    <submittedName>
        <fullName evidence="2">Uncharacterized protein</fullName>
    </submittedName>
</protein>
<sequence>MQLPCAVGGCKNCFFTCFMVTSCLCCKHYCFWLSSATKWGHEFASGNECHSTMIWKEISILIFGLLLWILRLGRQKRAFNVICRCTWPIYGLKACDLWCFISLNSFSWCE</sequence>
<dbReference type="Proteomes" id="UP000295252">
    <property type="component" value="Chromosome VIII"/>
</dbReference>
<organism evidence="2 3">
    <name type="scientific">Coffea canephora</name>
    <name type="common">Robusta coffee</name>
    <dbReference type="NCBI Taxonomy" id="49390"/>
    <lineage>
        <taxon>Eukaryota</taxon>
        <taxon>Viridiplantae</taxon>
        <taxon>Streptophyta</taxon>
        <taxon>Embryophyta</taxon>
        <taxon>Tracheophyta</taxon>
        <taxon>Spermatophyta</taxon>
        <taxon>Magnoliopsida</taxon>
        <taxon>eudicotyledons</taxon>
        <taxon>Gunneridae</taxon>
        <taxon>Pentapetalae</taxon>
        <taxon>asterids</taxon>
        <taxon>lamiids</taxon>
        <taxon>Gentianales</taxon>
        <taxon>Rubiaceae</taxon>
        <taxon>Ixoroideae</taxon>
        <taxon>Gardenieae complex</taxon>
        <taxon>Bertiereae - Coffeeae clade</taxon>
        <taxon>Coffeeae</taxon>
        <taxon>Coffea</taxon>
    </lineage>
</organism>
<gene>
    <name evidence="2" type="ORF">GSCOC_T00041828001</name>
</gene>
<keyword evidence="1" id="KW-0472">Membrane</keyword>
<name>A0A068U474_COFCA</name>
<keyword evidence="1" id="KW-1133">Transmembrane helix</keyword>
<evidence type="ECO:0000313" key="3">
    <source>
        <dbReference type="Proteomes" id="UP000295252"/>
    </source>
</evidence>
<dbReference type="Gramene" id="CDP03291">
    <property type="protein sequence ID" value="CDP03291"/>
    <property type="gene ID" value="GSCOC_T00041828001"/>
</dbReference>